<evidence type="ECO:0000256" key="4">
    <source>
        <dbReference type="ARBA" id="ARBA00023136"/>
    </source>
</evidence>
<dbReference type="GO" id="GO:0004930">
    <property type="term" value="F:G protein-coupled receptor activity"/>
    <property type="evidence" value="ECO:0007669"/>
    <property type="project" value="InterPro"/>
</dbReference>
<dbReference type="InterPro" id="IPR017981">
    <property type="entry name" value="GPCR_2-like_7TM"/>
</dbReference>
<feature type="domain" description="G-protein coupled receptors family 2 profile 2" evidence="6">
    <location>
        <begin position="254"/>
        <end position="358"/>
    </location>
</feature>
<keyword evidence="4 5" id="KW-0472">Membrane</keyword>
<feature type="transmembrane region" description="Helical" evidence="5">
    <location>
        <begin position="258"/>
        <end position="275"/>
    </location>
</feature>
<comment type="caution">
    <text evidence="7">The sequence shown here is derived from an EMBL/GenBank/DDBJ whole genome shotgun (WGS) entry which is preliminary data.</text>
</comment>
<dbReference type="Proteomes" id="UP000225706">
    <property type="component" value="Unassembled WGS sequence"/>
</dbReference>
<keyword evidence="3 5" id="KW-1133">Transmembrane helix</keyword>
<feature type="transmembrane region" description="Helical" evidence="5">
    <location>
        <begin position="326"/>
        <end position="346"/>
    </location>
</feature>
<name>A0A2B4R7Z7_STYPI</name>
<dbReference type="Gene3D" id="2.60.220.50">
    <property type="match status" value="1"/>
</dbReference>
<dbReference type="EMBL" id="LSMT01001116">
    <property type="protein sequence ID" value="PFX12959.1"/>
    <property type="molecule type" value="Genomic_DNA"/>
</dbReference>
<gene>
    <name evidence="7" type="primary">lat-2</name>
    <name evidence="7" type="ORF">AWC38_SpisGene23004</name>
</gene>
<dbReference type="PROSITE" id="PS50261">
    <property type="entry name" value="G_PROTEIN_RECEP_F2_4"/>
    <property type="match status" value="1"/>
</dbReference>
<feature type="transmembrane region" description="Helical" evidence="5">
    <location>
        <begin position="295"/>
        <end position="314"/>
    </location>
</feature>
<protein>
    <submittedName>
        <fullName evidence="7">Latrophilin-like protein LAT-2</fullName>
    </submittedName>
</protein>
<dbReference type="Pfam" id="PF00002">
    <property type="entry name" value="7tm_2"/>
    <property type="match status" value="1"/>
</dbReference>
<dbReference type="OrthoDB" id="1100386at2759"/>
<evidence type="ECO:0000256" key="1">
    <source>
        <dbReference type="ARBA" id="ARBA00004141"/>
    </source>
</evidence>
<evidence type="ECO:0000256" key="2">
    <source>
        <dbReference type="ARBA" id="ARBA00022692"/>
    </source>
</evidence>
<evidence type="ECO:0000313" key="7">
    <source>
        <dbReference type="EMBL" id="PFX12959.1"/>
    </source>
</evidence>
<reference evidence="8" key="1">
    <citation type="journal article" date="2017" name="bioRxiv">
        <title>Comparative analysis of the genomes of Stylophora pistillata and Acropora digitifera provides evidence for extensive differences between species of corals.</title>
        <authorList>
            <person name="Voolstra C.R."/>
            <person name="Li Y."/>
            <person name="Liew Y.J."/>
            <person name="Baumgarten S."/>
            <person name="Zoccola D."/>
            <person name="Flot J.-F."/>
            <person name="Tambutte S."/>
            <person name="Allemand D."/>
            <person name="Aranda M."/>
        </authorList>
    </citation>
    <scope>NUCLEOTIDE SEQUENCE [LARGE SCALE GENOMIC DNA]</scope>
</reference>
<dbReference type="Gene3D" id="1.20.1070.10">
    <property type="entry name" value="Rhodopsin 7-helix transmembrane proteins"/>
    <property type="match status" value="1"/>
</dbReference>
<sequence>MVCQLRDKIHSWQYLALIKKGSTSSIVEFKVDLGIENSTVYLKLGMMKAFSYAPAFGAVYLMTVILALQSQKTQVKNKTGIWSIDIIPCLGTPEVNFLFTVKPLTNQGRMVVPDNISLSGSSESGGLSVLDEVVDYLATRTFKHSGDEIIFTDPGKENFMEIPSGNSHENGSVVVAAMYKNLTEFFISDNNINGTNKTRKLNTIIMSAEIYPELDKLQENITLVFKNMKKASGDRRECVFWKMFGEGDRHAPLSHIRVGLTSCIGAGHIVFLAGVDATGNKAVCLAVAALMQYSLMAAFCWMLVEGIYIYLFVVKVYNISDKLRRYHVLCWGLPAVIVAASLGIVARKDGIENFVNDQ</sequence>
<proteinExistence type="predicted"/>
<accession>A0A2B4R7Z7</accession>
<dbReference type="PANTHER" id="PTHR12011:SF347">
    <property type="entry name" value="FI21270P1-RELATED"/>
    <property type="match status" value="1"/>
</dbReference>
<feature type="transmembrane region" description="Helical" evidence="5">
    <location>
        <begin position="49"/>
        <end position="68"/>
    </location>
</feature>
<dbReference type="InterPro" id="IPR046338">
    <property type="entry name" value="GAIN_dom_sf"/>
</dbReference>
<feature type="non-terminal residue" evidence="7">
    <location>
        <position position="358"/>
    </location>
</feature>
<organism evidence="7 8">
    <name type="scientific">Stylophora pistillata</name>
    <name type="common">Smooth cauliflower coral</name>
    <dbReference type="NCBI Taxonomy" id="50429"/>
    <lineage>
        <taxon>Eukaryota</taxon>
        <taxon>Metazoa</taxon>
        <taxon>Cnidaria</taxon>
        <taxon>Anthozoa</taxon>
        <taxon>Hexacorallia</taxon>
        <taxon>Scleractinia</taxon>
        <taxon>Astrocoeniina</taxon>
        <taxon>Pocilloporidae</taxon>
        <taxon>Stylophora</taxon>
    </lineage>
</organism>
<evidence type="ECO:0000259" key="6">
    <source>
        <dbReference type="PROSITE" id="PS50261"/>
    </source>
</evidence>
<keyword evidence="8" id="KW-1185">Reference proteome</keyword>
<evidence type="ECO:0000256" key="3">
    <source>
        <dbReference type="ARBA" id="ARBA00022989"/>
    </source>
</evidence>
<dbReference type="AlphaFoldDB" id="A0A2B4R7Z7"/>
<dbReference type="PANTHER" id="PTHR12011">
    <property type="entry name" value="ADHESION G-PROTEIN COUPLED RECEPTOR"/>
    <property type="match status" value="1"/>
</dbReference>
<evidence type="ECO:0000313" key="8">
    <source>
        <dbReference type="Proteomes" id="UP000225706"/>
    </source>
</evidence>
<comment type="subcellular location">
    <subcellularLocation>
        <location evidence="1">Membrane</location>
        <topology evidence="1">Multi-pass membrane protein</topology>
    </subcellularLocation>
</comment>
<dbReference type="GO" id="GO:0007166">
    <property type="term" value="P:cell surface receptor signaling pathway"/>
    <property type="evidence" value="ECO:0007669"/>
    <property type="project" value="InterPro"/>
</dbReference>
<keyword evidence="2 5" id="KW-0812">Transmembrane</keyword>
<dbReference type="InterPro" id="IPR000832">
    <property type="entry name" value="GPCR_2_secretin-like"/>
</dbReference>
<dbReference type="GO" id="GO:0005886">
    <property type="term" value="C:plasma membrane"/>
    <property type="evidence" value="ECO:0007669"/>
    <property type="project" value="TreeGrafter"/>
</dbReference>
<evidence type="ECO:0000256" key="5">
    <source>
        <dbReference type="SAM" id="Phobius"/>
    </source>
</evidence>